<dbReference type="EMBL" id="JH658832">
    <property type="protein sequence ID" value="EXL79629.1"/>
    <property type="molecule type" value="Genomic_DNA"/>
</dbReference>
<evidence type="ECO:0000313" key="1">
    <source>
        <dbReference type="EMBL" id="EXL79629.1"/>
    </source>
</evidence>
<name>X0J350_FUSOX</name>
<reference evidence="1" key="2">
    <citation type="submission" date="2012-05" db="EMBL/GenBank/DDBJ databases">
        <title>The Genome Annotation of Fusarium oxysporum PHW808.</title>
        <authorList>
            <consortium name="The Broad Institute Genomics Platform"/>
            <person name="Ma L.-J."/>
            <person name="Corby-Kistler H."/>
            <person name="Broz K."/>
            <person name="Gale L.R."/>
            <person name="Jonkers W."/>
            <person name="O'Donnell K."/>
            <person name="Ploetz R."/>
            <person name="Steinberg C."/>
            <person name="Schwartz D.C."/>
            <person name="VanEtten H."/>
            <person name="Zhou S."/>
            <person name="Young S.K."/>
            <person name="Zeng Q."/>
            <person name="Gargeya S."/>
            <person name="Fitzgerald M."/>
            <person name="Abouelleil A."/>
            <person name="Alvarado L."/>
            <person name="Chapman S.B."/>
            <person name="Gainer-Dewar J."/>
            <person name="Goldberg J."/>
            <person name="Griggs A."/>
            <person name="Gujja S."/>
            <person name="Hansen M."/>
            <person name="Howarth C."/>
            <person name="Imamovic A."/>
            <person name="Ireland A."/>
            <person name="Larimer J."/>
            <person name="McCowan C."/>
            <person name="Murphy C."/>
            <person name="Pearson M."/>
            <person name="Poon T.W."/>
            <person name="Priest M."/>
            <person name="Roberts A."/>
            <person name="Saif S."/>
            <person name="Shea T."/>
            <person name="Sykes S."/>
            <person name="Wortman J."/>
            <person name="Nusbaum C."/>
            <person name="Birren B."/>
        </authorList>
    </citation>
    <scope>NUCLEOTIDE SEQUENCE</scope>
    <source>
        <strain evidence="1">54008</strain>
    </source>
</reference>
<accession>X0J350</accession>
<reference evidence="1" key="1">
    <citation type="submission" date="2011-11" db="EMBL/GenBank/DDBJ databases">
        <title>The Genome Sequence of Fusarium oxysporum PHW808.</title>
        <authorList>
            <consortium name="The Broad Institute Genome Sequencing Platform"/>
            <person name="Ma L.-J."/>
            <person name="Gale L.R."/>
            <person name="Schwartz D.C."/>
            <person name="Zhou S."/>
            <person name="Corby-Kistler H."/>
            <person name="Young S.K."/>
            <person name="Zeng Q."/>
            <person name="Gargeya S."/>
            <person name="Fitzgerald M."/>
            <person name="Haas B."/>
            <person name="Abouelleil A."/>
            <person name="Alvarado L."/>
            <person name="Arachchi H.M."/>
            <person name="Berlin A."/>
            <person name="Brown A."/>
            <person name="Chapman S.B."/>
            <person name="Chen Z."/>
            <person name="Dunbar C."/>
            <person name="Freedman E."/>
            <person name="Gearin G."/>
            <person name="Goldberg J."/>
            <person name="Griggs A."/>
            <person name="Gujja S."/>
            <person name="Heiman D."/>
            <person name="Howarth C."/>
            <person name="Larson L."/>
            <person name="Lui A."/>
            <person name="MacDonald P.J.P."/>
            <person name="Montmayeur A."/>
            <person name="Murphy C."/>
            <person name="Neiman D."/>
            <person name="Pearson M."/>
            <person name="Priest M."/>
            <person name="Roberts A."/>
            <person name="Saif S."/>
            <person name="Shea T."/>
            <person name="Shenoy N."/>
            <person name="Sisk P."/>
            <person name="Stolte C."/>
            <person name="Sykes S."/>
            <person name="Wortman J."/>
            <person name="Nusbaum C."/>
            <person name="Birren B."/>
        </authorList>
    </citation>
    <scope>NUCLEOTIDE SEQUENCE [LARGE SCALE GENOMIC DNA]</scope>
    <source>
        <strain evidence="1">54008</strain>
    </source>
</reference>
<gene>
    <name evidence="1" type="ORF">FOPG_06626</name>
</gene>
<proteinExistence type="predicted"/>
<feature type="non-terminal residue" evidence="1">
    <location>
        <position position="1"/>
    </location>
</feature>
<sequence length="39" mass="4396">YPGLAGISWRSQVSPKRNVESIRMHGMMASISSMEFIKL</sequence>
<organism evidence="1">
    <name type="scientific">Fusarium oxysporum f. sp. conglutinans race 2 54008</name>
    <dbReference type="NCBI Taxonomy" id="1089457"/>
    <lineage>
        <taxon>Eukaryota</taxon>
        <taxon>Fungi</taxon>
        <taxon>Dikarya</taxon>
        <taxon>Ascomycota</taxon>
        <taxon>Pezizomycotina</taxon>
        <taxon>Sordariomycetes</taxon>
        <taxon>Hypocreomycetidae</taxon>
        <taxon>Hypocreales</taxon>
        <taxon>Nectriaceae</taxon>
        <taxon>Fusarium</taxon>
        <taxon>Fusarium oxysporum species complex</taxon>
    </lineage>
</organism>
<dbReference type="HOGENOM" id="CLU_3322425_0_0_1"/>
<protein>
    <submittedName>
        <fullName evidence="1">Uncharacterized protein</fullName>
    </submittedName>
</protein>
<dbReference type="AlphaFoldDB" id="X0J350"/>
<dbReference type="Proteomes" id="UP000030676">
    <property type="component" value="Unassembled WGS sequence"/>
</dbReference>